<dbReference type="SUPFAM" id="SSF56784">
    <property type="entry name" value="HAD-like"/>
    <property type="match status" value="1"/>
</dbReference>
<dbReference type="GO" id="GO:0045735">
    <property type="term" value="F:nutrient reservoir activity"/>
    <property type="evidence" value="ECO:0007669"/>
    <property type="project" value="UniProtKB-UniRule"/>
</dbReference>
<comment type="caution">
    <text evidence="5">The sequence shown here is derived from an EMBL/GenBank/DDBJ whole genome shotgun (WGS) entry which is preliminary data.</text>
</comment>
<gene>
    <name evidence="5" type="ORF">K2173_000123</name>
</gene>
<dbReference type="Proteomes" id="UP001159364">
    <property type="component" value="Linkage Group LG09"/>
</dbReference>
<keyword evidence="1 4" id="KW-0732">Signal</keyword>
<dbReference type="NCBIfam" id="TIGR01675">
    <property type="entry name" value="plant-AP"/>
    <property type="match status" value="1"/>
</dbReference>
<evidence type="ECO:0000256" key="2">
    <source>
        <dbReference type="ARBA" id="ARBA00023180"/>
    </source>
</evidence>
<dbReference type="InterPro" id="IPR014403">
    <property type="entry name" value="APS1/VSP"/>
</dbReference>
<dbReference type="AlphaFoldDB" id="A0AAV8SPN0"/>
<dbReference type="PIRSF" id="PIRSF002674">
    <property type="entry name" value="VSP"/>
    <property type="match status" value="1"/>
</dbReference>
<dbReference type="Pfam" id="PF03767">
    <property type="entry name" value="Acid_phosphat_B"/>
    <property type="match status" value="1"/>
</dbReference>
<dbReference type="PANTHER" id="PTHR31284">
    <property type="entry name" value="ACID PHOSPHATASE-LIKE PROTEIN"/>
    <property type="match status" value="1"/>
</dbReference>
<protein>
    <recommendedName>
        <fullName evidence="7">Acid phosphatase 1</fullName>
    </recommendedName>
</protein>
<dbReference type="InterPro" id="IPR036412">
    <property type="entry name" value="HAD-like_sf"/>
</dbReference>
<evidence type="ECO:0000313" key="5">
    <source>
        <dbReference type="EMBL" id="KAJ8753869.1"/>
    </source>
</evidence>
<accession>A0AAV8SPN0</accession>
<evidence type="ECO:0000256" key="1">
    <source>
        <dbReference type="ARBA" id="ARBA00022729"/>
    </source>
</evidence>
<dbReference type="InterPro" id="IPR023214">
    <property type="entry name" value="HAD_sf"/>
</dbReference>
<dbReference type="GO" id="GO:0003993">
    <property type="term" value="F:acid phosphatase activity"/>
    <property type="evidence" value="ECO:0007669"/>
    <property type="project" value="InterPro"/>
</dbReference>
<keyword evidence="3" id="KW-0758">Storage protein</keyword>
<comment type="function">
    <text evidence="3">May function as somatic storage protein during early seedling development.</text>
</comment>
<organism evidence="5 6">
    <name type="scientific">Erythroxylum novogranatense</name>
    <dbReference type="NCBI Taxonomy" id="1862640"/>
    <lineage>
        <taxon>Eukaryota</taxon>
        <taxon>Viridiplantae</taxon>
        <taxon>Streptophyta</taxon>
        <taxon>Embryophyta</taxon>
        <taxon>Tracheophyta</taxon>
        <taxon>Spermatophyta</taxon>
        <taxon>Magnoliopsida</taxon>
        <taxon>eudicotyledons</taxon>
        <taxon>Gunneridae</taxon>
        <taxon>Pentapetalae</taxon>
        <taxon>rosids</taxon>
        <taxon>fabids</taxon>
        <taxon>Malpighiales</taxon>
        <taxon>Erythroxylaceae</taxon>
        <taxon>Erythroxylum</taxon>
    </lineage>
</organism>
<feature type="signal peptide" evidence="4">
    <location>
        <begin position="1"/>
        <end position="23"/>
    </location>
</feature>
<evidence type="ECO:0000256" key="4">
    <source>
        <dbReference type="SAM" id="SignalP"/>
    </source>
</evidence>
<keyword evidence="6" id="KW-1185">Reference proteome</keyword>
<dbReference type="PANTHER" id="PTHR31284:SF9">
    <property type="entry name" value="HAD SUPERFAMILY, SUBFAMILY IIIB ACID PHOSPHATASE"/>
    <property type="match status" value="1"/>
</dbReference>
<dbReference type="EMBL" id="JAIWQS010000009">
    <property type="protein sequence ID" value="KAJ8753869.1"/>
    <property type="molecule type" value="Genomic_DNA"/>
</dbReference>
<dbReference type="InterPro" id="IPR005519">
    <property type="entry name" value="Acid_phosphat_B-like"/>
</dbReference>
<sequence length="239" mass="27225">MAVVHRVMEFVLLALALVSKVTGLNPTFWWPTFPDGGAYCLSWRLAVEANNLRAWRTVPPQCLFYVEKYMTEGQYEKDLNLVIDQIRTYVNQIVPSDDSLDAWILDIDDTCISNVGYYKEKKYGCDPYDPVGFRTWALKGACPAIRSVLGLFRDLIGRGFKVILITGRDEQTLGRATLDNLQTQGFVGYEQLIMRTEAKKLVAEGYRIWGNVGDQWSDLQGEVSGNRTFKLPNPMYYVP</sequence>
<evidence type="ECO:0000313" key="6">
    <source>
        <dbReference type="Proteomes" id="UP001159364"/>
    </source>
</evidence>
<dbReference type="InterPro" id="IPR010028">
    <property type="entry name" value="Acid_phosphatase_pln"/>
</dbReference>
<dbReference type="Gene3D" id="3.40.50.1000">
    <property type="entry name" value="HAD superfamily/HAD-like"/>
    <property type="match status" value="1"/>
</dbReference>
<name>A0AAV8SPN0_9ROSI</name>
<feature type="chain" id="PRO_5043843748" description="Acid phosphatase 1" evidence="4">
    <location>
        <begin position="24"/>
        <end position="239"/>
    </location>
</feature>
<evidence type="ECO:0000256" key="3">
    <source>
        <dbReference type="PIRNR" id="PIRNR002674"/>
    </source>
</evidence>
<evidence type="ECO:0008006" key="7">
    <source>
        <dbReference type="Google" id="ProtNLM"/>
    </source>
</evidence>
<comment type="similarity">
    <text evidence="3">Belongs to the APS1/VSP family.</text>
</comment>
<keyword evidence="2" id="KW-0325">Glycoprotein</keyword>
<reference evidence="5 6" key="1">
    <citation type="submission" date="2021-09" db="EMBL/GenBank/DDBJ databases">
        <title>Genomic insights and catalytic innovation underlie evolution of tropane alkaloids biosynthesis.</title>
        <authorList>
            <person name="Wang Y.-J."/>
            <person name="Tian T."/>
            <person name="Huang J.-P."/>
            <person name="Huang S.-X."/>
        </authorList>
    </citation>
    <scope>NUCLEOTIDE SEQUENCE [LARGE SCALE GENOMIC DNA]</scope>
    <source>
        <strain evidence="5">KIB-2018</strain>
        <tissue evidence="5">Leaf</tissue>
    </source>
</reference>
<proteinExistence type="inferred from homology"/>